<dbReference type="GO" id="GO:0016491">
    <property type="term" value="F:oxidoreductase activity"/>
    <property type="evidence" value="ECO:0007669"/>
    <property type="project" value="InterPro"/>
</dbReference>
<dbReference type="EMBL" id="LT629734">
    <property type="protein sequence ID" value="SDS07062.1"/>
    <property type="molecule type" value="Genomic_DNA"/>
</dbReference>
<dbReference type="InterPro" id="IPR011032">
    <property type="entry name" value="GroES-like_sf"/>
</dbReference>
<proteinExistence type="predicted"/>
<dbReference type="InterPro" id="IPR020843">
    <property type="entry name" value="ER"/>
</dbReference>
<dbReference type="STRING" id="684552.SAMN04489719_1470"/>
<sequence>MVGSGSSTVTVTSGAAAANDPRGALQKGIAMRALIQDRYGSSDVLRFGDLDVPEPGDGQVLVRVRAAGLNGSDRENLAGTPFYARLGGLARPRHPVPGSDVAGVVTAVGDGVTRFAPGDEVHGELPGYRGALAEYAVTPERLLARKPADLTFAQAAAMPQAASIAHRATAGLRIGDRLLVNGAGGSGGTFLLALARRLGASVTAADRGDKAEHLLRSGADEAIDIGARDWADDRDRYDRIVDLVGQRPPRRVHRSLRPGGQYLLVGGCTRVLLATALLGPAIGRATGKVVRVLAVPQSGALLEEAAAMLAPADVERTIDRVLPFEEAPAALALLAAGETRGKLVLDLP</sequence>
<accession>A0A1H1P790</accession>
<organism evidence="2 3">
    <name type="scientific">Agrococcus carbonis</name>
    <dbReference type="NCBI Taxonomy" id="684552"/>
    <lineage>
        <taxon>Bacteria</taxon>
        <taxon>Bacillati</taxon>
        <taxon>Actinomycetota</taxon>
        <taxon>Actinomycetes</taxon>
        <taxon>Micrococcales</taxon>
        <taxon>Microbacteriaceae</taxon>
        <taxon>Agrococcus</taxon>
    </lineage>
</organism>
<dbReference type="Pfam" id="PF13602">
    <property type="entry name" value="ADH_zinc_N_2"/>
    <property type="match status" value="1"/>
</dbReference>
<evidence type="ECO:0000313" key="3">
    <source>
        <dbReference type="Proteomes" id="UP000199649"/>
    </source>
</evidence>
<dbReference type="Gene3D" id="3.40.50.720">
    <property type="entry name" value="NAD(P)-binding Rossmann-like Domain"/>
    <property type="match status" value="1"/>
</dbReference>
<reference evidence="3" key="1">
    <citation type="submission" date="2016-10" db="EMBL/GenBank/DDBJ databases">
        <authorList>
            <person name="Varghese N."/>
            <person name="Submissions S."/>
        </authorList>
    </citation>
    <scope>NUCLEOTIDE SEQUENCE [LARGE SCALE GENOMIC DNA]</scope>
    <source>
        <strain evidence="3">DSM 22965</strain>
    </source>
</reference>
<dbReference type="OrthoDB" id="9790818at2"/>
<keyword evidence="3" id="KW-1185">Reference proteome</keyword>
<gene>
    <name evidence="2" type="ORF">SAMN04489719_1470</name>
</gene>
<dbReference type="InterPro" id="IPR036291">
    <property type="entry name" value="NAD(P)-bd_dom_sf"/>
</dbReference>
<dbReference type="Gene3D" id="3.90.180.10">
    <property type="entry name" value="Medium-chain alcohol dehydrogenases, catalytic domain"/>
    <property type="match status" value="1"/>
</dbReference>
<dbReference type="PANTHER" id="PTHR11695">
    <property type="entry name" value="ALCOHOL DEHYDROGENASE RELATED"/>
    <property type="match status" value="1"/>
</dbReference>
<dbReference type="CDD" id="cd08267">
    <property type="entry name" value="MDR1"/>
    <property type="match status" value="1"/>
</dbReference>
<dbReference type="SUPFAM" id="SSF50129">
    <property type="entry name" value="GroES-like"/>
    <property type="match status" value="1"/>
</dbReference>
<protein>
    <submittedName>
        <fullName evidence="2">NADPH:quinone reductase</fullName>
    </submittedName>
</protein>
<dbReference type="Proteomes" id="UP000199649">
    <property type="component" value="Chromosome I"/>
</dbReference>
<dbReference type="InterPro" id="IPR013154">
    <property type="entry name" value="ADH-like_N"/>
</dbReference>
<evidence type="ECO:0000259" key="1">
    <source>
        <dbReference type="SMART" id="SM00829"/>
    </source>
</evidence>
<dbReference type="SUPFAM" id="SSF51735">
    <property type="entry name" value="NAD(P)-binding Rossmann-fold domains"/>
    <property type="match status" value="1"/>
</dbReference>
<dbReference type="InterPro" id="IPR050700">
    <property type="entry name" value="YIM1/Zinc_Alcohol_DH_Fams"/>
</dbReference>
<dbReference type="Pfam" id="PF08240">
    <property type="entry name" value="ADH_N"/>
    <property type="match status" value="1"/>
</dbReference>
<evidence type="ECO:0000313" key="2">
    <source>
        <dbReference type="EMBL" id="SDS07062.1"/>
    </source>
</evidence>
<name>A0A1H1P790_9MICO</name>
<feature type="domain" description="Enoyl reductase (ER)" evidence="1">
    <location>
        <begin position="40"/>
        <end position="345"/>
    </location>
</feature>
<dbReference type="AlphaFoldDB" id="A0A1H1P790"/>
<dbReference type="PANTHER" id="PTHR11695:SF294">
    <property type="entry name" value="RETICULON-4-INTERACTING PROTEIN 1, MITOCHONDRIAL"/>
    <property type="match status" value="1"/>
</dbReference>
<dbReference type="SMART" id="SM00829">
    <property type="entry name" value="PKS_ER"/>
    <property type="match status" value="1"/>
</dbReference>